<keyword evidence="2 4" id="KW-0819">tRNA processing</keyword>
<comment type="caution">
    <text evidence="9">The sequence shown here is derived from an EMBL/GenBank/DDBJ whole genome shotgun (WGS) entry which is preliminary data.</text>
</comment>
<evidence type="ECO:0000259" key="8">
    <source>
        <dbReference type="Pfam" id="PF01416"/>
    </source>
</evidence>
<protein>
    <recommendedName>
        <fullName evidence="4">tRNA pseudouridine synthase A</fullName>
        <ecNumber evidence="4">5.4.99.12</ecNumber>
    </recommendedName>
    <alternativeName>
        <fullName evidence="4">tRNA pseudouridine(38-40) synthase</fullName>
    </alternativeName>
    <alternativeName>
        <fullName evidence="4">tRNA pseudouridylate synthase I</fullName>
    </alternativeName>
    <alternativeName>
        <fullName evidence="4">tRNA-uridine isomerase I</fullName>
    </alternativeName>
</protein>
<dbReference type="InterPro" id="IPR020097">
    <property type="entry name" value="PsdUridine_synth_TruA_a/b_dom"/>
</dbReference>
<dbReference type="HAMAP" id="MF_00171">
    <property type="entry name" value="TruA"/>
    <property type="match status" value="1"/>
</dbReference>
<evidence type="ECO:0000313" key="10">
    <source>
        <dbReference type="EMBL" id="MDY5145897.1"/>
    </source>
</evidence>
<dbReference type="AlphaFoldDB" id="A0AAW9HDI8"/>
<feature type="binding site" evidence="4 6">
    <location>
        <position position="137"/>
    </location>
    <ligand>
        <name>substrate</name>
    </ligand>
</feature>
<evidence type="ECO:0000256" key="5">
    <source>
        <dbReference type="PIRSR" id="PIRSR001430-1"/>
    </source>
</evidence>
<evidence type="ECO:0000256" key="7">
    <source>
        <dbReference type="RuleBase" id="RU003792"/>
    </source>
</evidence>
<dbReference type="EC" id="5.4.99.12" evidence="4"/>
<comment type="catalytic activity">
    <reaction evidence="4 7">
        <text>uridine(38/39/40) in tRNA = pseudouridine(38/39/40) in tRNA</text>
        <dbReference type="Rhea" id="RHEA:22376"/>
        <dbReference type="Rhea" id="RHEA-COMP:10085"/>
        <dbReference type="Rhea" id="RHEA-COMP:10087"/>
        <dbReference type="ChEBI" id="CHEBI:65314"/>
        <dbReference type="ChEBI" id="CHEBI:65315"/>
        <dbReference type="EC" id="5.4.99.12"/>
    </reaction>
</comment>
<feature type="domain" description="Pseudouridine synthase I TruA alpha/beta" evidence="8">
    <location>
        <begin position="169"/>
        <end position="270"/>
    </location>
</feature>
<dbReference type="GeneID" id="92814526"/>
<proteinExistence type="inferred from homology"/>
<dbReference type="Proteomes" id="UP001284901">
    <property type="component" value="Unassembled WGS sequence"/>
</dbReference>
<dbReference type="CDD" id="cd02570">
    <property type="entry name" value="PseudoU_synth_EcTruA"/>
    <property type="match status" value="1"/>
</dbReference>
<name>A0AAW9HDI8_9ACTO</name>
<dbReference type="NCBIfam" id="TIGR00071">
    <property type="entry name" value="hisT_truA"/>
    <property type="match status" value="1"/>
</dbReference>
<evidence type="ECO:0000256" key="1">
    <source>
        <dbReference type="ARBA" id="ARBA00009375"/>
    </source>
</evidence>
<dbReference type="PANTHER" id="PTHR11142">
    <property type="entry name" value="PSEUDOURIDYLATE SYNTHASE"/>
    <property type="match status" value="1"/>
</dbReference>
<dbReference type="Gene3D" id="3.30.70.580">
    <property type="entry name" value="Pseudouridine synthase I, catalytic domain, N-terminal subdomain"/>
    <property type="match status" value="1"/>
</dbReference>
<evidence type="ECO:0000313" key="12">
    <source>
        <dbReference type="Proteomes" id="UP001288320"/>
    </source>
</evidence>
<dbReference type="InterPro" id="IPR020103">
    <property type="entry name" value="PsdUridine_synth_cat_dom_sf"/>
</dbReference>
<evidence type="ECO:0000256" key="3">
    <source>
        <dbReference type="ARBA" id="ARBA00023235"/>
    </source>
</evidence>
<dbReference type="Proteomes" id="UP001288320">
    <property type="component" value="Unassembled WGS sequence"/>
</dbReference>
<feature type="active site" description="Nucleophile" evidence="4 5">
    <location>
        <position position="59"/>
    </location>
</feature>
<accession>A0AAW9HDI8</accession>
<dbReference type="InterPro" id="IPR001406">
    <property type="entry name" value="PsdUridine_synth_TruA"/>
</dbReference>
<sequence>MSDTLAQNLRLRLDLSYDGTEFHGWAAQPGLRTVEGTLTEALATVLRVPVTLTVAGRTDAGVHARGQVAHMDVPRGALAAAAGRSQDDPTRVLVRRVQGLLARDAGGPRGSADIVLHSAREVSPDFEARFSAVSREYTYRIAVGHFDPLRRRDVLWLAGPLDLNAMREAAASLLGEHDFLSYCKPRPGATTVRELLALDVAEAGELVTIHAVADAFCHSMVRTLVGSLLRVGEGQRDAAWPLRRLHEASRDGEVVVAPPHPLTLEKVNYPEPSQWAARAAASRAIRTLLED</sequence>
<dbReference type="EMBL" id="JAWNFY010000005">
    <property type="protein sequence ID" value="MDY5145897.1"/>
    <property type="molecule type" value="Genomic_DNA"/>
</dbReference>
<comment type="similarity">
    <text evidence="1 4 7">Belongs to the tRNA pseudouridine synthase TruA family.</text>
</comment>
<dbReference type="PIRSF" id="PIRSF001430">
    <property type="entry name" value="tRNA_psdUrid_synth"/>
    <property type="match status" value="1"/>
</dbReference>
<reference evidence="9 11" key="1">
    <citation type="submission" date="2023-10" db="EMBL/GenBank/DDBJ databases">
        <title>Whole Genome based description of the genera Actinobaculum and Actinotignum reveals a complex phylogenetic relationship within the species included in the genus Actinotignum.</title>
        <authorList>
            <person name="Jensen C.S."/>
            <person name="Dargis R."/>
            <person name="Kemp M."/>
            <person name="Christensen J.J."/>
        </authorList>
    </citation>
    <scope>NUCLEOTIDE SEQUENCE</scope>
    <source>
        <strain evidence="10 11">SLA_B089</strain>
        <strain evidence="9">SLA_B245</strain>
    </source>
</reference>
<dbReference type="SUPFAM" id="SSF55120">
    <property type="entry name" value="Pseudouridine synthase"/>
    <property type="match status" value="1"/>
</dbReference>
<evidence type="ECO:0000256" key="6">
    <source>
        <dbReference type="PIRSR" id="PIRSR001430-2"/>
    </source>
</evidence>
<organism evidence="9 12">
    <name type="scientific">Actinotignum timonense</name>
    <dbReference type="NCBI Taxonomy" id="1870995"/>
    <lineage>
        <taxon>Bacteria</taxon>
        <taxon>Bacillati</taxon>
        <taxon>Actinomycetota</taxon>
        <taxon>Actinomycetes</taxon>
        <taxon>Actinomycetales</taxon>
        <taxon>Actinomycetaceae</taxon>
        <taxon>Actinotignum</taxon>
    </lineage>
</organism>
<dbReference type="InterPro" id="IPR020094">
    <property type="entry name" value="TruA/RsuA/RluB/E/F_N"/>
</dbReference>
<dbReference type="GO" id="GO:0160147">
    <property type="term" value="F:tRNA pseudouridine(38-40) synthase activity"/>
    <property type="evidence" value="ECO:0007669"/>
    <property type="project" value="UniProtKB-EC"/>
</dbReference>
<dbReference type="GO" id="GO:0031119">
    <property type="term" value="P:tRNA pseudouridine synthesis"/>
    <property type="evidence" value="ECO:0007669"/>
    <property type="project" value="UniProtKB-UniRule"/>
</dbReference>
<evidence type="ECO:0000313" key="11">
    <source>
        <dbReference type="Proteomes" id="UP001284901"/>
    </source>
</evidence>
<comment type="caution">
    <text evidence="4">Lacks conserved residue(s) required for the propagation of feature annotation.</text>
</comment>
<keyword evidence="3 4" id="KW-0413">Isomerase</keyword>
<comment type="function">
    <text evidence="4">Formation of pseudouridine at positions 38, 39 and 40 in the anticodon stem and loop of transfer RNAs.</text>
</comment>
<dbReference type="Pfam" id="PF01416">
    <property type="entry name" value="PseudoU_synth_1"/>
    <property type="match status" value="1"/>
</dbReference>
<gene>
    <name evidence="4 9" type="primary">truA</name>
    <name evidence="9" type="ORF">R6G74_07120</name>
    <name evidence="10" type="ORF">R6P33_02505</name>
</gene>
<comment type="subunit">
    <text evidence="4">Homodimer.</text>
</comment>
<keyword evidence="11" id="KW-1185">Reference proteome</keyword>
<dbReference type="InterPro" id="IPR020095">
    <property type="entry name" value="PsdUridine_synth_TruA_C"/>
</dbReference>
<evidence type="ECO:0000313" key="9">
    <source>
        <dbReference type="EMBL" id="MDY5141078.1"/>
    </source>
</evidence>
<dbReference type="PANTHER" id="PTHR11142:SF0">
    <property type="entry name" value="TRNA PSEUDOURIDINE SYNTHASE-LIKE 1"/>
    <property type="match status" value="1"/>
</dbReference>
<dbReference type="GO" id="GO:0003723">
    <property type="term" value="F:RNA binding"/>
    <property type="evidence" value="ECO:0007669"/>
    <property type="project" value="InterPro"/>
</dbReference>
<evidence type="ECO:0000256" key="2">
    <source>
        <dbReference type="ARBA" id="ARBA00022694"/>
    </source>
</evidence>
<dbReference type="EMBL" id="JAWNFV010000015">
    <property type="protein sequence ID" value="MDY5141078.1"/>
    <property type="molecule type" value="Genomic_DNA"/>
</dbReference>
<dbReference type="Gene3D" id="3.30.70.660">
    <property type="entry name" value="Pseudouridine synthase I, catalytic domain, C-terminal subdomain"/>
    <property type="match status" value="1"/>
</dbReference>
<dbReference type="RefSeq" id="WP_101595385.1">
    <property type="nucleotide sequence ID" value="NZ_CAUPFC010000020.1"/>
</dbReference>
<evidence type="ECO:0000256" key="4">
    <source>
        <dbReference type="HAMAP-Rule" id="MF_00171"/>
    </source>
</evidence>